<evidence type="ECO:0000256" key="1">
    <source>
        <dbReference type="ARBA" id="ARBA00001971"/>
    </source>
</evidence>
<evidence type="ECO:0000256" key="19">
    <source>
        <dbReference type="ARBA" id="ARBA00047702"/>
    </source>
</evidence>
<dbReference type="InterPro" id="IPR017972">
    <property type="entry name" value="Cyt_P450_CS"/>
</dbReference>
<dbReference type="CDD" id="cd11042">
    <property type="entry name" value="CYP51-like"/>
    <property type="match status" value="1"/>
</dbReference>
<evidence type="ECO:0000313" key="33">
    <source>
        <dbReference type="Proteomes" id="UP000509510"/>
    </source>
</evidence>
<comment type="catalytic activity">
    <reaction evidence="21">
        <text>a 14alpha-methyl steroid + reduced [NADPH--hemoprotein reductase] + O2 = a 14alpha-hydroxymethyl steroid + oxidized [NADPH--hemoprotein reductase] + H2O + H(+)</text>
        <dbReference type="Rhea" id="RHEA:68060"/>
        <dbReference type="Rhea" id="RHEA-COMP:11964"/>
        <dbReference type="Rhea" id="RHEA-COMP:11965"/>
        <dbReference type="ChEBI" id="CHEBI:15377"/>
        <dbReference type="ChEBI" id="CHEBI:15378"/>
        <dbReference type="ChEBI" id="CHEBI:15379"/>
        <dbReference type="ChEBI" id="CHEBI:57618"/>
        <dbReference type="ChEBI" id="CHEBI:58210"/>
        <dbReference type="ChEBI" id="CHEBI:138029"/>
        <dbReference type="ChEBI" id="CHEBI:176901"/>
    </reaction>
    <physiologicalReaction direction="left-to-right" evidence="21">
        <dbReference type="Rhea" id="RHEA:68061"/>
    </physiologicalReaction>
</comment>
<keyword evidence="33" id="KW-1185">Reference proteome</keyword>
<evidence type="ECO:0000256" key="8">
    <source>
        <dbReference type="ARBA" id="ARBA00022723"/>
    </source>
</evidence>
<proteinExistence type="inferred from homology"/>
<feature type="domain" description="Fringe-like glycosyltransferase" evidence="31">
    <location>
        <begin position="688"/>
        <end position="796"/>
    </location>
</feature>
<keyword evidence="10 30" id="KW-1133">Transmembrane helix</keyword>
<evidence type="ECO:0000313" key="32">
    <source>
        <dbReference type="EMBL" id="QKX64719.1"/>
    </source>
</evidence>
<evidence type="ECO:0000256" key="18">
    <source>
        <dbReference type="ARBA" id="ARBA00047670"/>
    </source>
</evidence>
<evidence type="ECO:0000256" key="16">
    <source>
        <dbReference type="ARBA" id="ARBA00047379"/>
    </source>
</evidence>
<sequence length="935" mass="105454">MEALLFHSRAPFPIASVLVSLLLCILLATAVNIFSQLWKQHDTSKPPVVFHYFPVIGSTITYGKDPLTFFAECKAKYGDVFTFILLGRSVTVYLGASGNNFVLNGRQSELSAEEVYSPLTTPVFGTDVIFDCDNAKFMQQKKFVKFGLSQAALQSYVQLIAQETASFFDTYTPLQTGKGNNNTGILDVPSAMAELTIYTASSSLQGAEVRRQFSSAGSRIADLYHDLDMGFSPINFFLPSWVPLPRNRKRDAAQREMTRIYTDIIAQRRLESNAANTAKDTDAQDMIWNLTNNCTYKDGSKLPDKEIAHMMIALLLGGHHSSSAVIAFALLSLASRPDIQQELYDEQVRELGPGDLSYDGLQRLKLHAHVIKETLRLYNPIHSIMRLAKKPLVVTGNSGVVIPSGHTLLASPAFSARDESYFADPLKWDPHRWEKSSAHDTTDDDDDESSGKGSNNPYLPFGGGRHRCIGERFAYIQLGVILALFVRTFHIKSVRGKAGELLTTDYTSLFSRPLTPATVAWERRGRPIDPMPWIRGYLRRYAFFHTLLIAACIFLPWWIRRPDEGVQFAALRRIECTSLPQSEDVFVVMKTGSTVLRDRLPIHFETTFKCIPDYIIFSDAAESFRGHIVNDALSYIDESIKSKFPSDFQLHDHIRDKGGSALSTNQGWRLDKYKFLPMIKGALDARPNARWFVFIEDDTAIVWSNLLRWLASHDYRQPYFFGREEKVADRPFAHGGSGYVLSNAALRHAVNYMEPRMQEYFNLTNEIIYGDISLGWMLSDSGIPLTNVWPLFQGEPPDRIQYAEDIWCQPVLTQHHMSSQAIASLWMLEQANLLHAQSADLLHRDVFNALIRPTLSHRLENWDNGRGYEQACGTVSECETLCMADETCVQFRYASGQCRLSSRVRLGVPTASKFGITSGWLVQRIDRVYGGLQCH</sequence>
<keyword evidence="8 28" id="KW-0479">Metal-binding</keyword>
<feature type="transmembrane region" description="Helical" evidence="30">
    <location>
        <begin position="541"/>
        <end position="559"/>
    </location>
</feature>
<feature type="transmembrane region" description="Helical" evidence="30">
    <location>
        <begin position="12"/>
        <end position="35"/>
    </location>
</feature>
<comment type="cofactor">
    <cofactor evidence="1 28">
        <name>heme</name>
        <dbReference type="ChEBI" id="CHEBI:30413"/>
    </cofactor>
</comment>
<dbReference type="InterPro" id="IPR002403">
    <property type="entry name" value="Cyt_P450_E_grp-IV"/>
</dbReference>
<comment type="catalytic activity">
    <reaction evidence="25">
        <text>eburicol + reduced [NADPH--hemoprotein reductase] + O2 = 32-hydroxyeburicol + oxidized [NADPH--hemoprotein reductase] + H2O + H(+)</text>
        <dbReference type="Rhea" id="RHEA:75427"/>
        <dbReference type="Rhea" id="RHEA-COMP:11964"/>
        <dbReference type="Rhea" id="RHEA-COMP:11965"/>
        <dbReference type="ChEBI" id="CHEBI:15377"/>
        <dbReference type="ChEBI" id="CHEBI:15378"/>
        <dbReference type="ChEBI" id="CHEBI:15379"/>
        <dbReference type="ChEBI" id="CHEBI:57618"/>
        <dbReference type="ChEBI" id="CHEBI:58210"/>
        <dbReference type="ChEBI" id="CHEBI:70315"/>
        <dbReference type="ChEBI" id="CHEBI:194328"/>
    </reaction>
    <physiologicalReaction direction="left-to-right" evidence="25">
        <dbReference type="Rhea" id="RHEA:75428"/>
    </physiologicalReaction>
</comment>
<dbReference type="Pfam" id="PF02434">
    <property type="entry name" value="Fringe"/>
    <property type="match status" value="1"/>
</dbReference>
<dbReference type="GO" id="GO:0008398">
    <property type="term" value="F:sterol 14-demethylase activity"/>
    <property type="evidence" value="ECO:0007669"/>
    <property type="project" value="UniProtKB-EC"/>
</dbReference>
<evidence type="ECO:0000256" key="4">
    <source>
        <dbReference type="ARBA" id="ARBA00022617"/>
    </source>
</evidence>
<evidence type="ECO:0000256" key="13">
    <source>
        <dbReference type="ARBA" id="ARBA00023033"/>
    </source>
</evidence>
<comment type="catalytic activity">
    <reaction evidence="23">
        <text>a 14alpha-formyl steroid + reduced [NADPH--hemoprotein reductase] + O2 = a Delta(14) steroid + formate + oxidized [NADPH--hemoprotein reductase] + H2O + 2 H(+)</text>
        <dbReference type="Rhea" id="RHEA:68068"/>
        <dbReference type="Rhea" id="RHEA-COMP:11964"/>
        <dbReference type="Rhea" id="RHEA-COMP:11965"/>
        <dbReference type="ChEBI" id="CHEBI:15377"/>
        <dbReference type="ChEBI" id="CHEBI:15378"/>
        <dbReference type="ChEBI" id="CHEBI:15379"/>
        <dbReference type="ChEBI" id="CHEBI:15740"/>
        <dbReference type="ChEBI" id="CHEBI:57618"/>
        <dbReference type="ChEBI" id="CHEBI:58210"/>
        <dbReference type="ChEBI" id="CHEBI:138031"/>
        <dbReference type="ChEBI" id="CHEBI:176902"/>
    </reaction>
    <physiologicalReaction direction="left-to-right" evidence="23">
        <dbReference type="Rhea" id="RHEA:68069"/>
    </physiologicalReaction>
</comment>
<evidence type="ECO:0000256" key="12">
    <source>
        <dbReference type="ARBA" id="ARBA00023004"/>
    </source>
</evidence>
<feature type="transmembrane region" description="Helical" evidence="30">
    <location>
        <begin position="473"/>
        <end position="490"/>
    </location>
</feature>
<comment type="catalytic activity">
    <reaction evidence="20">
        <text>32-oxolanosterol + reduced [NADPH--hemoprotein reductase] + O2 = 4,4-dimethyl-5alpha-cholesta-8,14,24-trien-3beta-ol + formate + oxidized [NADPH--hemoprotein reductase] + H2O + 2 H(+)</text>
        <dbReference type="Rhea" id="RHEA:75111"/>
        <dbReference type="Rhea" id="RHEA-COMP:11964"/>
        <dbReference type="Rhea" id="RHEA-COMP:11965"/>
        <dbReference type="ChEBI" id="CHEBI:15377"/>
        <dbReference type="ChEBI" id="CHEBI:15378"/>
        <dbReference type="ChEBI" id="CHEBI:15379"/>
        <dbReference type="ChEBI" id="CHEBI:15740"/>
        <dbReference type="ChEBI" id="CHEBI:17813"/>
        <dbReference type="ChEBI" id="CHEBI:57618"/>
        <dbReference type="ChEBI" id="CHEBI:58210"/>
        <dbReference type="ChEBI" id="CHEBI:166681"/>
    </reaction>
    <physiologicalReaction direction="left-to-right" evidence="20">
        <dbReference type="Rhea" id="RHEA:75112"/>
    </physiologicalReaction>
</comment>
<comment type="catalytic activity">
    <reaction evidence="18">
        <text>lanosterol + 3 reduced [NADPH--hemoprotein reductase] + 3 O2 = 4,4-dimethyl-5alpha-cholesta-8,14,24-trien-3beta-ol + formate + 3 oxidized [NADPH--hemoprotein reductase] + 4 H2O + 4 H(+)</text>
        <dbReference type="Rhea" id="RHEA:25286"/>
        <dbReference type="Rhea" id="RHEA-COMP:11964"/>
        <dbReference type="Rhea" id="RHEA-COMP:11965"/>
        <dbReference type="ChEBI" id="CHEBI:15377"/>
        <dbReference type="ChEBI" id="CHEBI:15378"/>
        <dbReference type="ChEBI" id="CHEBI:15379"/>
        <dbReference type="ChEBI" id="CHEBI:15740"/>
        <dbReference type="ChEBI" id="CHEBI:16521"/>
        <dbReference type="ChEBI" id="CHEBI:17813"/>
        <dbReference type="ChEBI" id="CHEBI:57618"/>
        <dbReference type="ChEBI" id="CHEBI:58210"/>
        <dbReference type="EC" id="1.14.14.154"/>
    </reaction>
    <physiologicalReaction direction="left-to-right" evidence="18">
        <dbReference type="Rhea" id="RHEA:25287"/>
    </physiologicalReaction>
</comment>
<comment type="catalytic activity">
    <reaction evidence="24">
        <text>32-oxoeburicol + reduced [NADPH--hemoprotein reductase] + O2 = 14-demethyleburicol + formate + oxidized [NADPH--hemoprotein reductase] + H2O + 2 H(+)</text>
        <dbReference type="Rhea" id="RHEA:75435"/>
        <dbReference type="Rhea" id="RHEA-COMP:11964"/>
        <dbReference type="Rhea" id="RHEA-COMP:11965"/>
        <dbReference type="ChEBI" id="CHEBI:15377"/>
        <dbReference type="ChEBI" id="CHEBI:15378"/>
        <dbReference type="ChEBI" id="CHEBI:15379"/>
        <dbReference type="ChEBI" id="CHEBI:15740"/>
        <dbReference type="ChEBI" id="CHEBI:57618"/>
        <dbReference type="ChEBI" id="CHEBI:58210"/>
        <dbReference type="ChEBI" id="CHEBI:194329"/>
        <dbReference type="ChEBI" id="CHEBI:194330"/>
    </reaction>
    <physiologicalReaction direction="left-to-right" evidence="24">
        <dbReference type="Rhea" id="RHEA:75436"/>
    </physiologicalReaction>
</comment>
<reference evidence="33" key="1">
    <citation type="submission" date="2020-06" db="EMBL/GenBank/DDBJ databases">
        <title>A chromosome-scale genome assembly of Talaromyces rugulosus W13939.</title>
        <authorList>
            <person name="Wang B."/>
            <person name="Guo L."/>
            <person name="Ye K."/>
            <person name="Wang L."/>
        </authorList>
    </citation>
    <scope>NUCLEOTIDE SEQUENCE [LARGE SCALE GENOMIC DNA]</scope>
    <source>
        <strain evidence="33">W13939</strain>
    </source>
</reference>
<evidence type="ECO:0000256" key="25">
    <source>
        <dbReference type="ARBA" id="ARBA00051806"/>
    </source>
</evidence>
<evidence type="ECO:0000256" key="28">
    <source>
        <dbReference type="PIRSR" id="PIRSR602403-1"/>
    </source>
</evidence>
<dbReference type="Gene3D" id="1.10.630.10">
    <property type="entry name" value="Cytochrome P450"/>
    <property type="match status" value="1"/>
</dbReference>
<dbReference type="PANTHER" id="PTHR24304">
    <property type="entry name" value="CYTOCHROME P450 FAMILY 7"/>
    <property type="match status" value="1"/>
</dbReference>
<dbReference type="InterPro" id="IPR003378">
    <property type="entry name" value="Fringe-like_glycosylTrfase"/>
</dbReference>
<comment type="subcellular location">
    <subcellularLocation>
        <location evidence="2">Membrane</location>
        <topology evidence="2">Single-pass type II membrane protein</topology>
    </subcellularLocation>
</comment>
<comment type="catalytic activity">
    <reaction evidence="27">
        <text>eburicol + 3 reduced [NADPH--hemoprotein reductase] + 3 O2 = 14-demethyleburicol + formate + 3 oxidized [NADPH--hemoprotein reductase] + 4 H2O + 4 H(+)</text>
        <dbReference type="Rhea" id="RHEA:75439"/>
        <dbReference type="Rhea" id="RHEA-COMP:11964"/>
        <dbReference type="Rhea" id="RHEA-COMP:11965"/>
        <dbReference type="ChEBI" id="CHEBI:15377"/>
        <dbReference type="ChEBI" id="CHEBI:15378"/>
        <dbReference type="ChEBI" id="CHEBI:15379"/>
        <dbReference type="ChEBI" id="CHEBI:15740"/>
        <dbReference type="ChEBI" id="CHEBI:57618"/>
        <dbReference type="ChEBI" id="CHEBI:58210"/>
        <dbReference type="ChEBI" id="CHEBI:70315"/>
        <dbReference type="ChEBI" id="CHEBI:194330"/>
    </reaction>
    <physiologicalReaction direction="left-to-right" evidence="27">
        <dbReference type="Rhea" id="RHEA:75440"/>
    </physiologicalReaction>
</comment>
<feature type="binding site" description="axial binding residue" evidence="28">
    <location>
        <position position="468"/>
    </location>
    <ligand>
        <name>heme</name>
        <dbReference type="ChEBI" id="CHEBI:30413"/>
    </ligand>
    <ligandPart>
        <name>Fe</name>
        <dbReference type="ChEBI" id="CHEBI:18248"/>
    </ligandPart>
</feature>
<dbReference type="Pfam" id="PF00067">
    <property type="entry name" value="p450"/>
    <property type="match status" value="1"/>
</dbReference>
<evidence type="ECO:0000256" key="23">
    <source>
        <dbReference type="ARBA" id="ARBA00049450"/>
    </source>
</evidence>
<keyword evidence="7 30" id="KW-0812">Transmembrane</keyword>
<dbReference type="InterPro" id="IPR036396">
    <property type="entry name" value="Cyt_P450_sf"/>
</dbReference>
<accession>A0A7H8RE03</accession>
<keyword evidence="9" id="KW-0735">Signal-anchor</keyword>
<gene>
    <name evidence="32" type="ORF">TRUGW13939_11895</name>
</gene>
<organism evidence="32 33">
    <name type="scientific">Talaromyces rugulosus</name>
    <name type="common">Penicillium rugulosum</name>
    <dbReference type="NCBI Taxonomy" id="121627"/>
    <lineage>
        <taxon>Eukaryota</taxon>
        <taxon>Fungi</taxon>
        <taxon>Dikarya</taxon>
        <taxon>Ascomycota</taxon>
        <taxon>Pezizomycotina</taxon>
        <taxon>Eurotiomycetes</taxon>
        <taxon>Eurotiomycetidae</taxon>
        <taxon>Eurotiales</taxon>
        <taxon>Trichocomaceae</taxon>
        <taxon>Talaromyces</taxon>
        <taxon>Talaromyces sect. Islandici</taxon>
    </lineage>
</organism>
<keyword evidence="12 28" id="KW-0408">Iron</keyword>
<dbReference type="GO" id="GO:0020037">
    <property type="term" value="F:heme binding"/>
    <property type="evidence" value="ECO:0007669"/>
    <property type="project" value="InterPro"/>
</dbReference>
<dbReference type="PROSITE" id="PS00086">
    <property type="entry name" value="CYTOCHROME_P450"/>
    <property type="match status" value="1"/>
</dbReference>
<dbReference type="KEGG" id="trg:TRUGW13939_11895"/>
<evidence type="ECO:0000256" key="10">
    <source>
        <dbReference type="ARBA" id="ARBA00022989"/>
    </source>
</evidence>
<keyword evidence="5" id="KW-0328">Glycosyltransferase</keyword>
<dbReference type="PANTHER" id="PTHR24304:SF2">
    <property type="entry name" value="24-HYDROXYCHOLESTEROL 7-ALPHA-HYDROXYLASE"/>
    <property type="match status" value="1"/>
</dbReference>
<dbReference type="GeneID" id="55999371"/>
<dbReference type="Gene3D" id="3.90.550.50">
    <property type="match status" value="1"/>
</dbReference>
<evidence type="ECO:0000256" key="5">
    <source>
        <dbReference type="ARBA" id="ARBA00022676"/>
    </source>
</evidence>
<comment type="catalytic activity">
    <reaction evidence="22">
        <text>lanosterol + reduced [NADPH--hemoprotein reductase] + O2 = 32-hydroxylanosterol + oxidized [NADPH--hemoprotein reductase] + H2O + H(+)</text>
        <dbReference type="Rhea" id="RHEA:75103"/>
        <dbReference type="Rhea" id="RHEA-COMP:11964"/>
        <dbReference type="Rhea" id="RHEA-COMP:11965"/>
        <dbReference type="ChEBI" id="CHEBI:15377"/>
        <dbReference type="ChEBI" id="CHEBI:15378"/>
        <dbReference type="ChEBI" id="CHEBI:15379"/>
        <dbReference type="ChEBI" id="CHEBI:16521"/>
        <dbReference type="ChEBI" id="CHEBI:57618"/>
        <dbReference type="ChEBI" id="CHEBI:58210"/>
        <dbReference type="ChEBI" id="CHEBI:166806"/>
    </reaction>
    <physiologicalReaction direction="left-to-right" evidence="22">
        <dbReference type="Rhea" id="RHEA:75104"/>
    </physiologicalReaction>
</comment>
<dbReference type="EMBL" id="CP055903">
    <property type="protein sequence ID" value="QKX64719.1"/>
    <property type="molecule type" value="Genomic_DNA"/>
</dbReference>
<dbReference type="PRINTS" id="PR00465">
    <property type="entry name" value="EP450IV"/>
</dbReference>
<evidence type="ECO:0000256" key="2">
    <source>
        <dbReference type="ARBA" id="ARBA00004606"/>
    </source>
</evidence>
<keyword evidence="6" id="KW-0808">Transferase</keyword>
<dbReference type="OrthoDB" id="1055148at2759"/>
<dbReference type="FunFam" id="1.10.630.10:FF:000033">
    <property type="entry name" value="14-alpha sterol demethylase"/>
    <property type="match status" value="1"/>
</dbReference>
<dbReference type="GO" id="GO:0005506">
    <property type="term" value="F:iron ion binding"/>
    <property type="evidence" value="ECO:0007669"/>
    <property type="project" value="InterPro"/>
</dbReference>
<dbReference type="AlphaFoldDB" id="A0A7H8RE03"/>
<dbReference type="GO" id="GO:0016757">
    <property type="term" value="F:glycosyltransferase activity"/>
    <property type="evidence" value="ECO:0007669"/>
    <property type="project" value="UniProtKB-KW"/>
</dbReference>
<comment type="similarity">
    <text evidence="3">Belongs to the cytochrome P450 family.</text>
</comment>
<evidence type="ECO:0000259" key="31">
    <source>
        <dbReference type="Pfam" id="PF02434"/>
    </source>
</evidence>
<evidence type="ECO:0000256" key="14">
    <source>
        <dbReference type="ARBA" id="ARBA00023136"/>
    </source>
</evidence>
<evidence type="ECO:0000256" key="21">
    <source>
        <dbReference type="ARBA" id="ARBA00048866"/>
    </source>
</evidence>
<evidence type="ECO:0000256" key="22">
    <source>
        <dbReference type="ARBA" id="ARBA00049163"/>
    </source>
</evidence>
<keyword evidence="14 30" id="KW-0472">Membrane</keyword>
<comment type="catalytic activity">
    <reaction evidence="26">
        <text>32-hydroxyeburicol + reduced [NADPH--hemoprotein reductase] + O2 = 32-oxoeburicol + oxidized [NADPH--hemoprotein reductase] + 2 H2O + H(+)</text>
        <dbReference type="Rhea" id="RHEA:75431"/>
        <dbReference type="Rhea" id="RHEA-COMP:11964"/>
        <dbReference type="Rhea" id="RHEA-COMP:11965"/>
        <dbReference type="ChEBI" id="CHEBI:15377"/>
        <dbReference type="ChEBI" id="CHEBI:15378"/>
        <dbReference type="ChEBI" id="CHEBI:15379"/>
        <dbReference type="ChEBI" id="CHEBI:57618"/>
        <dbReference type="ChEBI" id="CHEBI:58210"/>
        <dbReference type="ChEBI" id="CHEBI:194328"/>
        <dbReference type="ChEBI" id="CHEBI:194329"/>
    </reaction>
    <physiologicalReaction direction="left-to-right" evidence="26">
        <dbReference type="Rhea" id="RHEA:75432"/>
    </physiologicalReaction>
</comment>
<comment type="catalytic activity">
    <reaction evidence="19">
        <text>a 14alpha-methyl steroid + 3 reduced [NADPH--hemoprotein reductase] + 3 O2 = a Delta(14) steroid + formate + 3 oxidized [NADPH--hemoprotein reductase] + 4 H2O + 4 H(+)</text>
        <dbReference type="Rhea" id="RHEA:54028"/>
        <dbReference type="Rhea" id="RHEA-COMP:11964"/>
        <dbReference type="Rhea" id="RHEA-COMP:11965"/>
        <dbReference type="ChEBI" id="CHEBI:15377"/>
        <dbReference type="ChEBI" id="CHEBI:15378"/>
        <dbReference type="ChEBI" id="CHEBI:15379"/>
        <dbReference type="ChEBI" id="CHEBI:15740"/>
        <dbReference type="ChEBI" id="CHEBI:57618"/>
        <dbReference type="ChEBI" id="CHEBI:58210"/>
        <dbReference type="ChEBI" id="CHEBI:138029"/>
        <dbReference type="ChEBI" id="CHEBI:138031"/>
        <dbReference type="EC" id="1.14.14.154"/>
    </reaction>
    <physiologicalReaction direction="left-to-right" evidence="19">
        <dbReference type="Rhea" id="RHEA:54029"/>
    </physiologicalReaction>
</comment>
<evidence type="ECO:0000256" key="29">
    <source>
        <dbReference type="SAM" id="MobiDB-lite"/>
    </source>
</evidence>
<evidence type="ECO:0000256" key="15">
    <source>
        <dbReference type="ARBA" id="ARBA00038974"/>
    </source>
</evidence>
<evidence type="ECO:0000256" key="6">
    <source>
        <dbReference type="ARBA" id="ARBA00022679"/>
    </source>
</evidence>
<evidence type="ECO:0000256" key="9">
    <source>
        <dbReference type="ARBA" id="ARBA00022968"/>
    </source>
</evidence>
<keyword evidence="4 28" id="KW-0349">Heme</keyword>
<evidence type="ECO:0000256" key="20">
    <source>
        <dbReference type="ARBA" id="ARBA00048479"/>
    </source>
</evidence>
<comment type="catalytic activity">
    <reaction evidence="17">
        <text>a 14alpha-hydroxymethyl steroid + reduced [NADPH--hemoprotein reductase] + O2 = a 14alpha-formyl steroid + oxidized [NADPH--hemoprotein reductase] + 2 H2O + H(+)</text>
        <dbReference type="Rhea" id="RHEA:68064"/>
        <dbReference type="Rhea" id="RHEA-COMP:11964"/>
        <dbReference type="Rhea" id="RHEA-COMP:11965"/>
        <dbReference type="ChEBI" id="CHEBI:15377"/>
        <dbReference type="ChEBI" id="CHEBI:15378"/>
        <dbReference type="ChEBI" id="CHEBI:15379"/>
        <dbReference type="ChEBI" id="CHEBI:57618"/>
        <dbReference type="ChEBI" id="CHEBI:58210"/>
        <dbReference type="ChEBI" id="CHEBI:176901"/>
        <dbReference type="ChEBI" id="CHEBI:176902"/>
    </reaction>
    <physiologicalReaction direction="left-to-right" evidence="17">
        <dbReference type="Rhea" id="RHEA:68065"/>
    </physiologicalReaction>
</comment>
<dbReference type="Proteomes" id="UP000509510">
    <property type="component" value="Chromosome VI"/>
</dbReference>
<evidence type="ECO:0000256" key="3">
    <source>
        <dbReference type="ARBA" id="ARBA00010617"/>
    </source>
</evidence>
<evidence type="ECO:0000256" key="17">
    <source>
        <dbReference type="ARBA" id="ARBA00047587"/>
    </source>
</evidence>
<dbReference type="InterPro" id="IPR001128">
    <property type="entry name" value="Cyt_P450"/>
</dbReference>
<keyword evidence="13" id="KW-0503">Monooxygenase</keyword>
<keyword evidence="11" id="KW-0560">Oxidoreductase</keyword>
<evidence type="ECO:0000256" key="26">
    <source>
        <dbReference type="ARBA" id="ARBA00052067"/>
    </source>
</evidence>
<evidence type="ECO:0000256" key="24">
    <source>
        <dbReference type="ARBA" id="ARBA00051540"/>
    </source>
</evidence>
<dbReference type="GO" id="GO:0016020">
    <property type="term" value="C:membrane"/>
    <property type="evidence" value="ECO:0007669"/>
    <property type="project" value="UniProtKB-SubCell"/>
</dbReference>
<feature type="region of interest" description="Disordered" evidence="29">
    <location>
        <begin position="433"/>
        <end position="458"/>
    </location>
</feature>
<name>A0A7H8RE03_TALRU</name>
<evidence type="ECO:0000256" key="7">
    <source>
        <dbReference type="ARBA" id="ARBA00022692"/>
    </source>
</evidence>
<evidence type="ECO:0000256" key="30">
    <source>
        <dbReference type="SAM" id="Phobius"/>
    </source>
</evidence>
<comment type="catalytic activity">
    <reaction evidence="16">
        <text>32-hydroxylanosterol + reduced [NADPH--hemoprotein reductase] + O2 = 32-oxolanosterol + oxidized [NADPH--hemoprotein reductase] + 2 H2O + H(+)</text>
        <dbReference type="Rhea" id="RHEA:75107"/>
        <dbReference type="Rhea" id="RHEA-COMP:11964"/>
        <dbReference type="Rhea" id="RHEA-COMP:11965"/>
        <dbReference type="ChEBI" id="CHEBI:15377"/>
        <dbReference type="ChEBI" id="CHEBI:15378"/>
        <dbReference type="ChEBI" id="CHEBI:15379"/>
        <dbReference type="ChEBI" id="CHEBI:57618"/>
        <dbReference type="ChEBI" id="CHEBI:58210"/>
        <dbReference type="ChEBI" id="CHEBI:166681"/>
        <dbReference type="ChEBI" id="CHEBI:166806"/>
    </reaction>
    <physiologicalReaction direction="left-to-right" evidence="16">
        <dbReference type="Rhea" id="RHEA:75108"/>
    </physiologicalReaction>
</comment>
<dbReference type="EC" id="1.14.14.154" evidence="15"/>
<dbReference type="InterPro" id="IPR050529">
    <property type="entry name" value="CYP450_sterol_14alpha_dmase"/>
</dbReference>
<dbReference type="SUPFAM" id="SSF48264">
    <property type="entry name" value="Cytochrome P450"/>
    <property type="match status" value="1"/>
</dbReference>
<evidence type="ECO:0000256" key="11">
    <source>
        <dbReference type="ARBA" id="ARBA00023002"/>
    </source>
</evidence>
<dbReference type="PRINTS" id="PR00385">
    <property type="entry name" value="P450"/>
</dbReference>
<protein>
    <recommendedName>
        <fullName evidence="15">sterol 14alpha-demethylase</fullName>
        <ecNumber evidence="15">1.14.14.154</ecNumber>
    </recommendedName>
</protein>
<dbReference type="RefSeq" id="XP_035350892.1">
    <property type="nucleotide sequence ID" value="XM_035494999.1"/>
</dbReference>
<evidence type="ECO:0000256" key="27">
    <source>
        <dbReference type="ARBA" id="ARBA00052625"/>
    </source>
</evidence>